<evidence type="ECO:0000259" key="5">
    <source>
        <dbReference type="Pfam" id="PF00817"/>
    </source>
</evidence>
<dbReference type="EMBL" id="CP001281">
    <property type="protein sequence ID" value="ACK55038.1"/>
    <property type="molecule type" value="Genomic_DNA"/>
</dbReference>
<gene>
    <name evidence="6" type="ordered locus">Tmz1t_2299</name>
    <name evidence="7" type="ORF">E6Q80_19940</name>
</gene>
<dbReference type="Gene3D" id="3.30.70.270">
    <property type="match status" value="1"/>
</dbReference>
<feature type="chain" id="PRO_5042451276" evidence="4">
    <location>
        <begin position="23"/>
        <end position="505"/>
    </location>
</feature>
<dbReference type="SUPFAM" id="SSF56672">
    <property type="entry name" value="DNA/RNA polymerases"/>
    <property type="match status" value="1"/>
</dbReference>
<dbReference type="PANTHER" id="PTHR35369:SF2">
    <property type="entry name" value="BLR3025 PROTEIN"/>
    <property type="match status" value="1"/>
</dbReference>
<feature type="compositionally biased region" description="Low complexity" evidence="3">
    <location>
        <begin position="404"/>
        <end position="435"/>
    </location>
</feature>
<dbReference type="RefSeq" id="WP_012585472.1">
    <property type="nucleotide sequence ID" value="NC_011662.2"/>
</dbReference>
<evidence type="ECO:0000313" key="9">
    <source>
        <dbReference type="Proteomes" id="UP000321192"/>
    </source>
</evidence>
<keyword evidence="2" id="KW-0227">DNA damage</keyword>
<accession>A0A5C7S9J6</accession>
<dbReference type="Proteomes" id="UP000002186">
    <property type="component" value="Chromosome"/>
</dbReference>
<evidence type="ECO:0000256" key="2">
    <source>
        <dbReference type="ARBA" id="ARBA00022763"/>
    </source>
</evidence>
<name>C4ZK47_THASP</name>
<reference evidence="7 9" key="3">
    <citation type="submission" date="2018-09" db="EMBL/GenBank/DDBJ databases">
        <title>Metagenome Assembled Genomes from an Advanced Water Purification Facility.</title>
        <authorList>
            <person name="Stamps B.W."/>
            <person name="Spear J.R."/>
        </authorList>
    </citation>
    <scope>NUCLEOTIDE SEQUENCE [LARGE SCALE GENOMIC DNA]</scope>
    <source>
        <strain evidence="7">Bin_27_1</strain>
    </source>
</reference>
<evidence type="ECO:0000256" key="1">
    <source>
        <dbReference type="ARBA" id="ARBA00010945"/>
    </source>
</evidence>
<protein>
    <submittedName>
        <fullName evidence="7">DNA polymerase Y family protein</fullName>
    </submittedName>
</protein>
<dbReference type="InterPro" id="IPR050356">
    <property type="entry name" value="SulA_CellDiv_inhibitor"/>
</dbReference>
<evidence type="ECO:0000256" key="4">
    <source>
        <dbReference type="SAM" id="SignalP"/>
    </source>
</evidence>
<dbReference type="EMBL" id="SSFD01000338">
    <property type="protein sequence ID" value="TXH79666.1"/>
    <property type="molecule type" value="Genomic_DNA"/>
</dbReference>
<dbReference type="HOGENOM" id="CLU_028184_0_0_4"/>
<evidence type="ECO:0000256" key="3">
    <source>
        <dbReference type="SAM" id="MobiDB-lite"/>
    </source>
</evidence>
<dbReference type="AlphaFoldDB" id="C4ZK47"/>
<evidence type="ECO:0000313" key="7">
    <source>
        <dbReference type="EMBL" id="TXH79666.1"/>
    </source>
</evidence>
<feature type="domain" description="UmuC" evidence="5">
    <location>
        <begin position="24"/>
        <end position="144"/>
    </location>
</feature>
<keyword evidence="4" id="KW-0732">Signal</keyword>
<evidence type="ECO:0000313" key="6">
    <source>
        <dbReference type="EMBL" id="ACK55038.1"/>
    </source>
</evidence>
<reference evidence="6 8" key="2">
    <citation type="journal article" date="2012" name="Stand. Genomic Sci.">
        <title>Complete genome sequence of Thauera aminoaromatica strain MZ1T.</title>
        <authorList>
            <person name="Jiang K."/>
            <person name="Sanseverino J."/>
            <person name="Chauhan A."/>
            <person name="Lucas S."/>
            <person name="Copeland A."/>
            <person name="Lapidus A."/>
            <person name="Del Rio T.G."/>
            <person name="Dalin E."/>
            <person name="Tice H."/>
            <person name="Bruce D."/>
            <person name="Goodwin L."/>
            <person name="Pitluck S."/>
            <person name="Sims D."/>
            <person name="Brettin T."/>
            <person name="Detter J.C."/>
            <person name="Han C."/>
            <person name="Chang Y.J."/>
            <person name="Larimer F."/>
            <person name="Land M."/>
            <person name="Hauser L."/>
            <person name="Kyrpides N.C."/>
            <person name="Mikhailova N."/>
            <person name="Moser S."/>
            <person name="Jegier P."/>
            <person name="Close D."/>
            <person name="Debruyn J.M."/>
            <person name="Wang Y."/>
            <person name="Layton A.C."/>
            <person name="Allen M.S."/>
            <person name="Sayler G.S."/>
        </authorList>
    </citation>
    <scope>NUCLEOTIDE SEQUENCE [LARGE SCALE GENOMIC DNA]</scope>
    <source>
        <strain evidence="6 8">MZ1T</strain>
    </source>
</reference>
<organism evidence="6 8">
    <name type="scientific">Thauera aminoaromatica</name>
    <dbReference type="NCBI Taxonomy" id="164330"/>
    <lineage>
        <taxon>Bacteria</taxon>
        <taxon>Pseudomonadati</taxon>
        <taxon>Pseudomonadota</taxon>
        <taxon>Betaproteobacteria</taxon>
        <taxon>Rhodocyclales</taxon>
        <taxon>Zoogloeaceae</taxon>
        <taxon>Thauera</taxon>
    </lineage>
</organism>
<dbReference type="Pfam" id="PF00817">
    <property type="entry name" value="IMS"/>
    <property type="match status" value="1"/>
</dbReference>
<dbReference type="KEGG" id="tmz:Tmz1t_2299"/>
<proteinExistence type="inferred from homology"/>
<reference evidence="8" key="1">
    <citation type="submission" date="2009-05" db="EMBL/GenBank/DDBJ databases">
        <title>Complete sequence of chromosome of Thauera sp. MZ1T.</title>
        <authorList>
            <consortium name="US DOE Joint Genome Institute"/>
            <person name="Lucas S."/>
            <person name="Copeland A."/>
            <person name="Lapidus A."/>
            <person name="Glavina del Rio T."/>
            <person name="Dalin E."/>
            <person name="Tice H."/>
            <person name="Bruce D."/>
            <person name="Goodwin L."/>
            <person name="Pitluck S."/>
            <person name="Sims D."/>
            <person name="Brettin T."/>
            <person name="Detter J.C."/>
            <person name="Han C."/>
            <person name="Larimer F."/>
            <person name="Land M."/>
            <person name="Hauser L."/>
            <person name="Kyrpides N."/>
            <person name="Mikhailova N."/>
            <person name="Sayler G.S."/>
        </authorList>
    </citation>
    <scope>NUCLEOTIDE SEQUENCE [LARGE SCALE GENOMIC DNA]</scope>
    <source>
        <strain evidence="8">MZ1T</strain>
    </source>
</reference>
<dbReference type="eggNOG" id="COG0389">
    <property type="taxonomic scope" value="Bacteria"/>
</dbReference>
<comment type="similarity">
    <text evidence="1">Belongs to the DNA polymerase type-Y family.</text>
</comment>
<dbReference type="Proteomes" id="UP000321192">
    <property type="component" value="Unassembled WGS sequence"/>
</dbReference>
<dbReference type="Gene3D" id="3.40.1170.60">
    <property type="match status" value="1"/>
</dbReference>
<feature type="signal peptide" evidence="4">
    <location>
        <begin position="1"/>
        <end position="22"/>
    </location>
</feature>
<dbReference type="PANTHER" id="PTHR35369">
    <property type="entry name" value="BLR3025 PROTEIN-RELATED"/>
    <property type="match status" value="1"/>
</dbReference>
<accession>C4ZK47</accession>
<dbReference type="InterPro" id="IPR043128">
    <property type="entry name" value="Rev_trsase/Diguanyl_cyclase"/>
</dbReference>
<feature type="region of interest" description="Disordered" evidence="3">
    <location>
        <begin position="398"/>
        <end position="435"/>
    </location>
</feature>
<dbReference type="CDD" id="cd03468">
    <property type="entry name" value="PolY_like"/>
    <property type="match status" value="1"/>
</dbReference>
<sequence length="505" mass="54012">MLWLAILLPALSLQVFTRGVRAAPPLAILSPRGRVLAASAAASAAGIEPGQRAASALALLPELRLQPHEPAREAEALAEIATWAGRFSPRISLSAADAVLLEISSCLRLFGGTAQIESALREGLAELGFTALLACAPTPLAARWLARAAAPSALSCPPTDAALPTDAAGQDWRAALDPLPLELLSEEDACDAATLELLAGLGLRTLGELRRLPPAGLARRGAQAAARALARARGELADPRPWFEAPLRFHHGIALPAPELHAEALLFAARRLFASLAAWLDARHAAVDRFRLRFGHGSRPPTELEFALGRPSRDEGHFALIVRERLAMLELSAEVDSITLCAESPVAADPRARDLFGDPAQAGEDAALLLARLQARLGEECVQRLDLRADHRPEAAWRNTVPSAQATTARAGRDAAAGPASTRTASPPPRTTAGLRPLWLLPAPRPISAPRYTLLGAAERIETGWWDGMPVRRDYYLARDADNVLCWIFESLDAPGQWFVHGYFG</sequence>
<dbReference type="InterPro" id="IPR043502">
    <property type="entry name" value="DNA/RNA_pol_sf"/>
</dbReference>
<dbReference type="GO" id="GO:0006281">
    <property type="term" value="P:DNA repair"/>
    <property type="evidence" value="ECO:0007669"/>
    <property type="project" value="InterPro"/>
</dbReference>
<keyword evidence="8" id="KW-1185">Reference proteome</keyword>
<dbReference type="InterPro" id="IPR001126">
    <property type="entry name" value="UmuC"/>
</dbReference>
<dbReference type="OrthoDB" id="625722at2"/>
<dbReference type="STRING" id="85643.Tmz1t_2299"/>
<evidence type="ECO:0000313" key="8">
    <source>
        <dbReference type="Proteomes" id="UP000002186"/>
    </source>
</evidence>